<gene>
    <name evidence="2" type="ORF">B0H63DRAFT_519148</name>
</gene>
<proteinExistence type="predicted"/>
<dbReference type="AlphaFoldDB" id="A0AAE0NY25"/>
<protein>
    <submittedName>
        <fullName evidence="2">Uncharacterized protein</fullName>
    </submittedName>
</protein>
<organism evidence="2 3">
    <name type="scientific">Podospora didyma</name>
    <dbReference type="NCBI Taxonomy" id="330526"/>
    <lineage>
        <taxon>Eukaryota</taxon>
        <taxon>Fungi</taxon>
        <taxon>Dikarya</taxon>
        <taxon>Ascomycota</taxon>
        <taxon>Pezizomycotina</taxon>
        <taxon>Sordariomycetes</taxon>
        <taxon>Sordariomycetidae</taxon>
        <taxon>Sordariales</taxon>
        <taxon>Podosporaceae</taxon>
        <taxon>Podospora</taxon>
    </lineage>
</organism>
<evidence type="ECO:0000313" key="2">
    <source>
        <dbReference type="EMBL" id="KAK3389913.1"/>
    </source>
</evidence>
<dbReference type="Proteomes" id="UP001285441">
    <property type="component" value="Unassembled WGS sequence"/>
</dbReference>
<feature type="region of interest" description="Disordered" evidence="1">
    <location>
        <begin position="1"/>
        <end position="27"/>
    </location>
</feature>
<evidence type="ECO:0000313" key="3">
    <source>
        <dbReference type="Proteomes" id="UP001285441"/>
    </source>
</evidence>
<sequence length="210" mass="23172">MADPSPPADRSSTNPDPAPGGAYPSGIPKLASNRVNRLYGKNQGPSARHNQADVANLKQGLVVNLIQGVVARGYASLSIRTVLLRLRTKPKLRANWFYTTEGVFFNYEGPIFEATTLQMRQMKQKERLAAAAHAEKMAAIAEQIREIKAAMTDMEANTAIPAHEDVIEELDKAFKKKGVFRKIKAEYARKKGQEDVAYQKAETGIAKKAF</sequence>
<dbReference type="EMBL" id="JAULSW010000002">
    <property type="protein sequence ID" value="KAK3389913.1"/>
    <property type="molecule type" value="Genomic_DNA"/>
</dbReference>
<evidence type="ECO:0000256" key="1">
    <source>
        <dbReference type="SAM" id="MobiDB-lite"/>
    </source>
</evidence>
<reference evidence="2" key="1">
    <citation type="journal article" date="2023" name="Mol. Phylogenet. Evol.">
        <title>Genome-scale phylogeny and comparative genomics of the fungal order Sordariales.</title>
        <authorList>
            <person name="Hensen N."/>
            <person name="Bonometti L."/>
            <person name="Westerberg I."/>
            <person name="Brannstrom I.O."/>
            <person name="Guillou S."/>
            <person name="Cros-Aarteil S."/>
            <person name="Calhoun S."/>
            <person name="Haridas S."/>
            <person name="Kuo A."/>
            <person name="Mondo S."/>
            <person name="Pangilinan J."/>
            <person name="Riley R."/>
            <person name="LaButti K."/>
            <person name="Andreopoulos B."/>
            <person name="Lipzen A."/>
            <person name="Chen C."/>
            <person name="Yan M."/>
            <person name="Daum C."/>
            <person name="Ng V."/>
            <person name="Clum A."/>
            <person name="Steindorff A."/>
            <person name="Ohm R.A."/>
            <person name="Martin F."/>
            <person name="Silar P."/>
            <person name="Natvig D.O."/>
            <person name="Lalanne C."/>
            <person name="Gautier V."/>
            <person name="Ament-Velasquez S.L."/>
            <person name="Kruys A."/>
            <person name="Hutchinson M.I."/>
            <person name="Powell A.J."/>
            <person name="Barry K."/>
            <person name="Miller A.N."/>
            <person name="Grigoriev I.V."/>
            <person name="Debuchy R."/>
            <person name="Gladieux P."/>
            <person name="Hiltunen Thoren M."/>
            <person name="Johannesson H."/>
        </authorList>
    </citation>
    <scope>NUCLEOTIDE SEQUENCE</scope>
    <source>
        <strain evidence="2">CBS 232.78</strain>
    </source>
</reference>
<comment type="caution">
    <text evidence="2">The sequence shown here is derived from an EMBL/GenBank/DDBJ whole genome shotgun (WGS) entry which is preliminary data.</text>
</comment>
<name>A0AAE0NY25_9PEZI</name>
<accession>A0AAE0NY25</accession>
<keyword evidence="3" id="KW-1185">Reference proteome</keyword>
<reference evidence="2" key="2">
    <citation type="submission" date="2023-06" db="EMBL/GenBank/DDBJ databases">
        <authorList>
            <consortium name="Lawrence Berkeley National Laboratory"/>
            <person name="Haridas S."/>
            <person name="Hensen N."/>
            <person name="Bonometti L."/>
            <person name="Westerberg I."/>
            <person name="Brannstrom I.O."/>
            <person name="Guillou S."/>
            <person name="Cros-Aarteil S."/>
            <person name="Calhoun S."/>
            <person name="Kuo A."/>
            <person name="Mondo S."/>
            <person name="Pangilinan J."/>
            <person name="Riley R."/>
            <person name="LaButti K."/>
            <person name="Andreopoulos B."/>
            <person name="Lipzen A."/>
            <person name="Chen C."/>
            <person name="Yanf M."/>
            <person name="Daum C."/>
            <person name="Ng V."/>
            <person name="Clum A."/>
            <person name="Steindorff A."/>
            <person name="Ohm R."/>
            <person name="Martin F."/>
            <person name="Silar P."/>
            <person name="Natvig D."/>
            <person name="Lalanne C."/>
            <person name="Gautier V."/>
            <person name="Ament-velasquez S.L."/>
            <person name="Kruys A."/>
            <person name="Hutchinson M.I."/>
            <person name="Powell A.J."/>
            <person name="Barry K."/>
            <person name="Miller A.N."/>
            <person name="Grigoriev I.V."/>
            <person name="Debuchy R."/>
            <person name="Gladieux P."/>
            <person name="Thoren M.H."/>
            <person name="Johannesson H."/>
        </authorList>
    </citation>
    <scope>NUCLEOTIDE SEQUENCE</scope>
    <source>
        <strain evidence="2">CBS 232.78</strain>
    </source>
</reference>